<evidence type="ECO:0000313" key="1">
    <source>
        <dbReference type="EMBL" id="GGH59091.1"/>
    </source>
</evidence>
<gene>
    <name evidence="1" type="ORF">GCM10008014_32350</name>
</gene>
<evidence type="ECO:0000313" key="2">
    <source>
        <dbReference type="Proteomes" id="UP000652153"/>
    </source>
</evidence>
<protein>
    <recommendedName>
        <fullName evidence="3">GNAT family N-acetyltransferase</fullName>
    </recommendedName>
</protein>
<organism evidence="1 2">
    <name type="scientific">Paenibacillus silvae</name>
    <dbReference type="NCBI Taxonomy" id="1325358"/>
    <lineage>
        <taxon>Bacteria</taxon>
        <taxon>Bacillati</taxon>
        <taxon>Bacillota</taxon>
        <taxon>Bacilli</taxon>
        <taxon>Bacillales</taxon>
        <taxon>Paenibacillaceae</taxon>
        <taxon>Paenibacillus</taxon>
    </lineage>
</organism>
<proteinExistence type="predicted"/>
<sequence length="83" mass="9974">MSIITRTESVIIQDELVLRCVEPRDLAELYELIYGEDEPEWKRWDAPYYPLERVSYEHFEQNTFKRLRADEEEARPASIRVVA</sequence>
<comment type="caution">
    <text evidence="1">The sequence shown here is derived from an EMBL/GenBank/DDBJ whole genome shotgun (WGS) entry which is preliminary data.</text>
</comment>
<name>A0ABQ1ZFV9_9BACL</name>
<accession>A0ABQ1ZFV9</accession>
<reference evidence="2" key="1">
    <citation type="journal article" date="2019" name="Int. J. Syst. Evol. Microbiol.">
        <title>The Global Catalogue of Microorganisms (GCM) 10K type strain sequencing project: providing services to taxonomists for standard genome sequencing and annotation.</title>
        <authorList>
            <consortium name="The Broad Institute Genomics Platform"/>
            <consortium name="The Broad Institute Genome Sequencing Center for Infectious Disease"/>
            <person name="Wu L."/>
            <person name="Ma J."/>
        </authorList>
    </citation>
    <scope>NUCLEOTIDE SEQUENCE [LARGE SCALE GENOMIC DNA]</scope>
    <source>
        <strain evidence="2">CGMCC 1.12770</strain>
    </source>
</reference>
<dbReference type="EMBL" id="BMFU01000004">
    <property type="protein sequence ID" value="GGH59091.1"/>
    <property type="molecule type" value="Genomic_DNA"/>
</dbReference>
<dbReference type="Proteomes" id="UP000652153">
    <property type="component" value="Unassembled WGS sequence"/>
</dbReference>
<keyword evidence="2" id="KW-1185">Reference proteome</keyword>
<evidence type="ECO:0008006" key="3">
    <source>
        <dbReference type="Google" id="ProtNLM"/>
    </source>
</evidence>
<dbReference type="RefSeq" id="WP_308423485.1">
    <property type="nucleotide sequence ID" value="NZ_BMFU01000004.1"/>
</dbReference>